<evidence type="ECO:0000313" key="2">
    <source>
        <dbReference type="EMBL" id="OGD94961.1"/>
    </source>
</evidence>
<dbReference type="SMART" id="SM00471">
    <property type="entry name" value="HDc"/>
    <property type="match status" value="1"/>
</dbReference>
<dbReference type="InterPro" id="IPR006674">
    <property type="entry name" value="HD_domain"/>
</dbReference>
<dbReference type="PANTHER" id="PTHR38659:SF1">
    <property type="entry name" value="METAL DEPENDENT PHOSPHOHYDROLASE"/>
    <property type="match status" value="1"/>
</dbReference>
<organism evidence="2 3">
    <name type="scientific">Candidatus Curtissbacteria bacterium RIFCSPLOWO2_01_FULL_37_9</name>
    <dbReference type="NCBI Taxonomy" id="1797724"/>
    <lineage>
        <taxon>Bacteria</taxon>
        <taxon>Candidatus Curtissiibacteriota</taxon>
    </lineage>
</organism>
<dbReference type="SUPFAM" id="SSF109604">
    <property type="entry name" value="HD-domain/PDEase-like"/>
    <property type="match status" value="1"/>
</dbReference>
<feature type="domain" description="HD/PDEase" evidence="1">
    <location>
        <begin position="15"/>
        <end position="130"/>
    </location>
</feature>
<accession>A0A1F5GSY2</accession>
<sequence length="191" mass="21121">MTKYEALKILEELENSPNMIKHALACGFVMRDLCIKLTQGNSTQSEPFDEKDWEIVGLLHDADYELTGKSLDAHTEETTKKLKEIGEKQEVIDAIRGHCDKAPRTSLMAKAIYACDELAGLVVACALVQPDKKLKSVTAESVMRKFKDKSFAAGANRDQITTCDSELGIPLEEFTKIVLTAMQEKGDVLGL</sequence>
<dbReference type="Gene3D" id="1.10.3210.10">
    <property type="entry name" value="Hypothetical protein af1432"/>
    <property type="match status" value="1"/>
</dbReference>
<dbReference type="Proteomes" id="UP000178336">
    <property type="component" value="Unassembled WGS sequence"/>
</dbReference>
<gene>
    <name evidence="2" type="ORF">A3A48_00020</name>
</gene>
<dbReference type="EMBL" id="MFBN01000032">
    <property type="protein sequence ID" value="OGD94961.1"/>
    <property type="molecule type" value="Genomic_DNA"/>
</dbReference>
<dbReference type="AlphaFoldDB" id="A0A1F5GSY2"/>
<dbReference type="InterPro" id="IPR003607">
    <property type="entry name" value="HD/PDEase_dom"/>
</dbReference>
<evidence type="ECO:0000259" key="1">
    <source>
        <dbReference type="SMART" id="SM00471"/>
    </source>
</evidence>
<dbReference type="STRING" id="1797724.A3A48_00020"/>
<name>A0A1F5GSY2_9BACT</name>
<evidence type="ECO:0000313" key="3">
    <source>
        <dbReference type="Proteomes" id="UP000178336"/>
    </source>
</evidence>
<dbReference type="Pfam" id="PF01966">
    <property type="entry name" value="HD"/>
    <property type="match status" value="1"/>
</dbReference>
<comment type="caution">
    <text evidence="2">The sequence shown here is derived from an EMBL/GenBank/DDBJ whole genome shotgun (WGS) entry which is preliminary data.</text>
</comment>
<proteinExistence type="predicted"/>
<dbReference type="PANTHER" id="PTHR38659">
    <property type="entry name" value="METAL-DEPENDENT PHOSPHOHYDROLASE"/>
    <property type="match status" value="1"/>
</dbReference>
<reference evidence="2 3" key="1">
    <citation type="journal article" date="2016" name="Nat. Commun.">
        <title>Thousands of microbial genomes shed light on interconnected biogeochemical processes in an aquifer system.</title>
        <authorList>
            <person name="Anantharaman K."/>
            <person name="Brown C.T."/>
            <person name="Hug L.A."/>
            <person name="Sharon I."/>
            <person name="Castelle C.J."/>
            <person name="Probst A.J."/>
            <person name="Thomas B.C."/>
            <person name="Singh A."/>
            <person name="Wilkins M.J."/>
            <person name="Karaoz U."/>
            <person name="Brodie E.L."/>
            <person name="Williams K.H."/>
            <person name="Hubbard S.S."/>
            <person name="Banfield J.F."/>
        </authorList>
    </citation>
    <scope>NUCLEOTIDE SEQUENCE [LARGE SCALE GENOMIC DNA]</scope>
</reference>
<protein>
    <recommendedName>
        <fullName evidence="1">HD/PDEase domain-containing protein</fullName>
    </recommendedName>
</protein>